<reference evidence="20 21" key="1">
    <citation type="journal article" date="2023" name="Sci. Data">
        <title>Genome assembly of the Korean intertidal mud-creeper Batillaria attramentaria.</title>
        <authorList>
            <person name="Patra A.K."/>
            <person name="Ho P.T."/>
            <person name="Jun S."/>
            <person name="Lee S.J."/>
            <person name="Kim Y."/>
            <person name="Won Y.J."/>
        </authorList>
    </citation>
    <scope>NUCLEOTIDE SEQUENCE [LARGE SCALE GENOMIC DNA]</scope>
    <source>
        <strain evidence="20">Wonlab-2016</strain>
    </source>
</reference>
<gene>
    <name evidence="20" type="ORF">BaRGS_00021061</name>
</gene>
<evidence type="ECO:0000256" key="9">
    <source>
        <dbReference type="ARBA" id="ARBA00023136"/>
    </source>
</evidence>
<dbReference type="GO" id="GO:0012505">
    <property type="term" value="C:endomembrane system"/>
    <property type="evidence" value="ECO:0007669"/>
    <property type="project" value="UniProtKB-SubCell"/>
</dbReference>
<keyword evidence="5 16" id="KW-0653">Protein transport</keyword>
<dbReference type="Pfam" id="PF04695">
    <property type="entry name" value="Pex14_N"/>
    <property type="match status" value="1"/>
</dbReference>
<feature type="compositionally biased region" description="Polar residues" evidence="18">
    <location>
        <begin position="284"/>
        <end position="298"/>
    </location>
</feature>
<keyword evidence="10 16" id="KW-0576">Peroxisome</keyword>
<comment type="subunit">
    <text evidence="15">Interacts with PEX13; forming the PEX13-PEX14 docking complex. Interacts with PEX5 (via WxxxF/Y motifs). Interacts with PEX19. Interacts with tubulin.</text>
</comment>
<dbReference type="GO" id="GO:0005778">
    <property type="term" value="C:peroxisomal membrane"/>
    <property type="evidence" value="ECO:0007669"/>
    <property type="project" value="UniProtKB-SubCell"/>
</dbReference>
<sequence>MLRSMCSGPSCTQSMENSELPKDVLAPAEGPRENLVATAVKFLQNPKVKQSPMYQKEAFLEKKGLTKEEIQLAVQRAGLFKCRLHTQPPVSPWTRAREIATTTAIVAAVSYAVYNLFKTYIRPWLIGKSEAEARMERLESSITQLQATIAESNAQVLDTLKAVQETLAMQRDRNIQSADMAFQQDGRALSEIKAEISSLKGLLLNRRQFPPPPVTSPVIPAWQRTPVREDQSEQSPAKAASGTGQPGSADSASDVASQSDVREDDTAAQIRVADSEMPPEKETTQTLDASTASSNQTPGDGVPASQSESDISGSQSATSHNGFEMLRPNSDSGDNGV</sequence>
<dbReference type="InterPro" id="IPR036388">
    <property type="entry name" value="WH-like_DNA-bd_sf"/>
</dbReference>
<evidence type="ECO:0000256" key="1">
    <source>
        <dbReference type="ARBA" id="ARBA00005443"/>
    </source>
</evidence>
<dbReference type="GO" id="GO:0016560">
    <property type="term" value="P:protein import into peroxisome matrix, docking"/>
    <property type="evidence" value="ECO:0007669"/>
    <property type="project" value="UniProtKB-UniRule"/>
</dbReference>
<keyword evidence="3" id="KW-0597">Phosphoprotein</keyword>
<evidence type="ECO:0000256" key="14">
    <source>
        <dbReference type="ARBA" id="ARBA00055057"/>
    </source>
</evidence>
<dbReference type="InterPro" id="IPR006785">
    <property type="entry name" value="Pex14_N"/>
</dbReference>
<evidence type="ECO:0000256" key="5">
    <source>
        <dbReference type="ARBA" id="ARBA00022927"/>
    </source>
</evidence>
<keyword evidence="7" id="KW-0007">Acetylation</keyword>
<evidence type="ECO:0000259" key="19">
    <source>
        <dbReference type="Pfam" id="PF04695"/>
    </source>
</evidence>
<evidence type="ECO:0000256" key="18">
    <source>
        <dbReference type="SAM" id="MobiDB-lite"/>
    </source>
</evidence>
<dbReference type="Gene3D" id="1.10.10.10">
    <property type="entry name" value="Winged helix-like DNA-binding domain superfamily/Winged helix DNA-binding domain"/>
    <property type="match status" value="1"/>
</dbReference>
<evidence type="ECO:0000256" key="7">
    <source>
        <dbReference type="ARBA" id="ARBA00022990"/>
    </source>
</evidence>
<evidence type="ECO:0000256" key="8">
    <source>
        <dbReference type="ARBA" id="ARBA00023010"/>
    </source>
</evidence>
<dbReference type="Proteomes" id="UP001519460">
    <property type="component" value="Unassembled WGS sequence"/>
</dbReference>
<comment type="function">
    <text evidence="14">Component of the PEX13-PEX14 docking complex, a translocon channel that specifically mediates the import of peroxisomal cargo proteins bound to PEX5 receptor. The PEX13-PEX14 docking complex forms a large import pore which can be opened to a diameter of about 9 nm. Mechanistically, PEX5 receptor along with cargo proteins associates with the PEX14 subunit of the PEX13-PEX14 docking complex in the cytosol, leading to the insertion of the receptor into the organelle membrane with the concomitant translocation of the cargo into the peroxisome matrix. Plays a key role for peroxisome movement through a direct interaction with tubulin.</text>
</comment>
<evidence type="ECO:0000256" key="3">
    <source>
        <dbReference type="ARBA" id="ARBA00022553"/>
    </source>
</evidence>
<evidence type="ECO:0000256" key="13">
    <source>
        <dbReference type="ARBA" id="ARBA00046271"/>
    </source>
</evidence>
<feature type="compositionally biased region" description="Low complexity" evidence="18">
    <location>
        <begin position="248"/>
        <end position="259"/>
    </location>
</feature>
<organism evidence="20 21">
    <name type="scientific">Batillaria attramentaria</name>
    <dbReference type="NCBI Taxonomy" id="370345"/>
    <lineage>
        <taxon>Eukaryota</taxon>
        <taxon>Metazoa</taxon>
        <taxon>Spiralia</taxon>
        <taxon>Lophotrochozoa</taxon>
        <taxon>Mollusca</taxon>
        <taxon>Gastropoda</taxon>
        <taxon>Caenogastropoda</taxon>
        <taxon>Sorbeoconcha</taxon>
        <taxon>Cerithioidea</taxon>
        <taxon>Batillariidae</taxon>
        <taxon>Batillaria</taxon>
    </lineage>
</organism>
<evidence type="ECO:0000256" key="15">
    <source>
        <dbReference type="ARBA" id="ARBA00065694"/>
    </source>
</evidence>
<feature type="domain" description="Peroxisome membrane anchor protein Pex14p N-terminal" evidence="19">
    <location>
        <begin position="32"/>
        <end position="74"/>
    </location>
</feature>
<feature type="region of interest" description="Disordered" evidence="18">
    <location>
        <begin position="209"/>
        <end position="337"/>
    </location>
</feature>
<feature type="compositionally biased region" description="Low complexity" evidence="18">
    <location>
        <begin position="305"/>
        <end position="316"/>
    </location>
</feature>
<keyword evidence="17" id="KW-0175">Coiled coil</keyword>
<evidence type="ECO:0000313" key="21">
    <source>
        <dbReference type="Proteomes" id="UP001519460"/>
    </source>
</evidence>
<evidence type="ECO:0000256" key="17">
    <source>
        <dbReference type="SAM" id="Coils"/>
    </source>
</evidence>
<accession>A0ABD0KKQ3</accession>
<comment type="similarity">
    <text evidence="1 16">Belongs to the peroxin-14 family.</text>
</comment>
<dbReference type="PANTHER" id="PTHR23058">
    <property type="entry name" value="PEROXISOMAL MEMBRANE PROTEIN PEX14"/>
    <property type="match status" value="1"/>
</dbReference>
<comment type="subcellular location">
    <subcellularLocation>
        <location evidence="12">Endomembrane system</location>
        <topology evidence="12">Single-pass membrane protein</topology>
    </subcellularLocation>
    <subcellularLocation>
        <location evidence="13 16">Peroxisome membrane</location>
    </subcellularLocation>
</comment>
<evidence type="ECO:0000256" key="10">
    <source>
        <dbReference type="ARBA" id="ARBA00023140"/>
    </source>
</evidence>
<keyword evidence="9 16" id="KW-0472">Membrane</keyword>
<name>A0ABD0KKQ3_9CAEN</name>
<dbReference type="PANTHER" id="PTHR23058:SF0">
    <property type="entry name" value="PEROXISOMAL MEMBRANE PROTEIN PEX14"/>
    <property type="match status" value="1"/>
</dbReference>
<feature type="coiled-coil region" evidence="17">
    <location>
        <begin position="128"/>
        <end position="155"/>
    </location>
</feature>
<proteinExistence type="inferred from homology"/>
<evidence type="ECO:0000256" key="12">
    <source>
        <dbReference type="ARBA" id="ARBA00037847"/>
    </source>
</evidence>
<keyword evidence="21" id="KW-1185">Reference proteome</keyword>
<protein>
    <recommendedName>
        <fullName evidence="11 16">Peroxisomal membrane protein PEX14</fullName>
    </recommendedName>
    <alternativeName>
        <fullName evidence="16">Peroxin-14</fullName>
    </alternativeName>
</protein>
<keyword evidence="4" id="KW-0812">Transmembrane</keyword>
<keyword evidence="6" id="KW-1133">Transmembrane helix</keyword>
<dbReference type="FunFam" id="1.10.10.10:FF:000296">
    <property type="entry name" value="Peroxisomal membrane protein PEX14"/>
    <property type="match status" value="1"/>
</dbReference>
<evidence type="ECO:0000256" key="2">
    <source>
        <dbReference type="ARBA" id="ARBA00022448"/>
    </source>
</evidence>
<keyword evidence="8" id="KW-0811">Translocation</keyword>
<evidence type="ECO:0000313" key="20">
    <source>
        <dbReference type="EMBL" id="KAK7487642.1"/>
    </source>
</evidence>
<dbReference type="InterPro" id="IPR025655">
    <property type="entry name" value="PEX14"/>
</dbReference>
<evidence type="ECO:0000256" key="11">
    <source>
        <dbReference type="ARBA" id="ARBA00029502"/>
    </source>
</evidence>
<dbReference type="AlphaFoldDB" id="A0ABD0KKQ3"/>
<dbReference type="EMBL" id="JACVVK020000161">
    <property type="protein sequence ID" value="KAK7487642.1"/>
    <property type="molecule type" value="Genomic_DNA"/>
</dbReference>
<evidence type="ECO:0000256" key="16">
    <source>
        <dbReference type="RuleBase" id="RU367032"/>
    </source>
</evidence>
<evidence type="ECO:0000256" key="4">
    <source>
        <dbReference type="ARBA" id="ARBA00022692"/>
    </source>
</evidence>
<comment type="caution">
    <text evidence="20">The sequence shown here is derived from an EMBL/GenBank/DDBJ whole genome shotgun (WGS) entry which is preliminary data.</text>
</comment>
<keyword evidence="2 16" id="KW-0813">Transport</keyword>
<evidence type="ECO:0000256" key="6">
    <source>
        <dbReference type="ARBA" id="ARBA00022989"/>
    </source>
</evidence>